<feature type="active site" description="Proton donor/acceptor" evidence="1">
    <location>
        <position position="86"/>
    </location>
</feature>
<dbReference type="InterPro" id="IPR050275">
    <property type="entry name" value="PGM_Phosphatase"/>
</dbReference>
<evidence type="ECO:0000256" key="1">
    <source>
        <dbReference type="PIRSR" id="PIRSR613078-1"/>
    </source>
</evidence>
<dbReference type="AlphaFoldDB" id="A0A511M4X3"/>
<comment type="caution">
    <text evidence="3">The sequence shown here is derived from an EMBL/GenBank/DDBJ whole genome shotgun (WGS) entry which is preliminary data.</text>
</comment>
<dbReference type="RefSeq" id="WP_147128015.1">
    <property type="nucleotide sequence ID" value="NZ_BJXA01000001.1"/>
</dbReference>
<dbReference type="PANTHER" id="PTHR48100">
    <property type="entry name" value="BROAD-SPECIFICITY PHOSPHATASE YOR283W-RELATED"/>
    <property type="match status" value="1"/>
</dbReference>
<dbReference type="EMBL" id="BJXA01000001">
    <property type="protein sequence ID" value="GEM35682.1"/>
    <property type="molecule type" value="Genomic_DNA"/>
</dbReference>
<keyword evidence="4" id="KW-1185">Reference proteome</keyword>
<dbReference type="Proteomes" id="UP000321424">
    <property type="component" value="Unassembled WGS sequence"/>
</dbReference>
<gene>
    <name evidence="3" type="ORF">NN4_02010</name>
</gene>
<dbReference type="GO" id="GO:0005737">
    <property type="term" value="C:cytoplasm"/>
    <property type="evidence" value="ECO:0007669"/>
    <property type="project" value="TreeGrafter"/>
</dbReference>
<dbReference type="GO" id="GO:0016791">
    <property type="term" value="F:phosphatase activity"/>
    <property type="evidence" value="ECO:0007669"/>
    <property type="project" value="TreeGrafter"/>
</dbReference>
<dbReference type="InterPro" id="IPR013078">
    <property type="entry name" value="His_Pase_superF_clade-1"/>
</dbReference>
<organism evidence="3 4">
    <name type="scientific">Nocardia ninae NBRC 108245</name>
    <dbReference type="NCBI Taxonomy" id="1210091"/>
    <lineage>
        <taxon>Bacteria</taxon>
        <taxon>Bacillati</taxon>
        <taxon>Actinomycetota</taxon>
        <taxon>Actinomycetes</taxon>
        <taxon>Mycobacteriales</taxon>
        <taxon>Nocardiaceae</taxon>
        <taxon>Nocardia</taxon>
    </lineage>
</organism>
<evidence type="ECO:0000256" key="2">
    <source>
        <dbReference type="PIRSR" id="PIRSR613078-2"/>
    </source>
</evidence>
<accession>A0A511M4X3</accession>
<dbReference type="PANTHER" id="PTHR48100:SF1">
    <property type="entry name" value="HISTIDINE PHOSPHATASE FAMILY PROTEIN-RELATED"/>
    <property type="match status" value="1"/>
</dbReference>
<dbReference type="InterPro" id="IPR029033">
    <property type="entry name" value="His_PPase_superfam"/>
</dbReference>
<dbReference type="CDD" id="cd07067">
    <property type="entry name" value="HP_PGM_like"/>
    <property type="match status" value="1"/>
</dbReference>
<dbReference type="OrthoDB" id="9781415at2"/>
<evidence type="ECO:0000313" key="4">
    <source>
        <dbReference type="Proteomes" id="UP000321424"/>
    </source>
</evidence>
<proteinExistence type="predicted"/>
<feature type="binding site" evidence="2">
    <location>
        <position position="62"/>
    </location>
    <ligand>
        <name>substrate</name>
    </ligand>
</feature>
<dbReference type="Pfam" id="PF00300">
    <property type="entry name" value="His_Phos_1"/>
    <property type="match status" value="1"/>
</dbReference>
<evidence type="ECO:0000313" key="3">
    <source>
        <dbReference type="EMBL" id="GEM35682.1"/>
    </source>
</evidence>
<feature type="active site" description="Tele-phosphohistidine intermediate" evidence="1">
    <location>
        <position position="9"/>
    </location>
</feature>
<reference evidence="3 4" key="1">
    <citation type="submission" date="2019-07" db="EMBL/GenBank/DDBJ databases">
        <title>Whole genome shotgun sequence of Nocardia ninae NBRC 108245.</title>
        <authorList>
            <person name="Hosoyama A."/>
            <person name="Uohara A."/>
            <person name="Ohji S."/>
            <person name="Ichikawa N."/>
        </authorList>
    </citation>
    <scope>NUCLEOTIDE SEQUENCE [LARGE SCALE GENOMIC DNA]</scope>
    <source>
        <strain evidence="3 4">NBRC 108245</strain>
    </source>
</reference>
<dbReference type="Gene3D" id="3.40.50.1240">
    <property type="entry name" value="Phosphoglycerate mutase-like"/>
    <property type="match status" value="1"/>
</dbReference>
<sequence length="208" mass="22710">MRTLYVVAHPESTHHVDGLVGGWYDAPLTPAGLRAATTIAAALRSAIPEQDAIEVYSSDLQRAAQTAEVIGEQLRVRPVLDARLREKSYGAAEGKTQEWLRQRFVAPPAVGERLRHDEGIAGSETMYAFGARVYAAMDAILSSDCAHQIVVTHGGAITFAVAAWTKLPIESLAYARFNGPAGSITELREDDYFHNRQVVRLGDTRHLS</sequence>
<protein>
    <submittedName>
        <fullName evidence="3">Putative phosphoglycerate mutase</fullName>
    </submittedName>
</protein>
<dbReference type="SUPFAM" id="SSF53254">
    <property type="entry name" value="Phosphoglycerate mutase-like"/>
    <property type="match status" value="1"/>
</dbReference>
<dbReference type="SMART" id="SM00855">
    <property type="entry name" value="PGAM"/>
    <property type="match status" value="1"/>
</dbReference>
<name>A0A511M4X3_9NOCA</name>
<feature type="binding site" evidence="2">
    <location>
        <begin position="86"/>
        <end position="89"/>
    </location>
    <ligand>
        <name>substrate</name>
    </ligand>
</feature>